<dbReference type="PANTHER" id="PTHR12053:SF3">
    <property type="entry name" value="CARBOXYPEPTIDASE Q"/>
    <property type="match status" value="1"/>
</dbReference>
<evidence type="ECO:0000256" key="14">
    <source>
        <dbReference type="ARBA" id="ARBA00023034"/>
    </source>
</evidence>
<evidence type="ECO:0000256" key="20">
    <source>
        <dbReference type="ARBA" id="ARBA00033328"/>
    </source>
</evidence>
<evidence type="ECO:0000256" key="19">
    <source>
        <dbReference type="ARBA" id="ARBA00025833"/>
    </source>
</evidence>
<sequence length="366" mass="40064">MTKRKSRPNDENTALAEHPDLEMFSRIRSEGLSRSKVMELAWVITDRFGPRFANSPSYDAAAAWARHKFEEFGLVNAVLEAWGEFGYGWENRYISAHMVAPRYQPLIAYAVPGTRGTDGPVEGTPVLVQVDTIMKRADLAPYRGRLTGRIVLTHAPRELEPNYQPQAVRLSDKELEEMARPDDGHSRGPDDGEAVRKSPREEPLAWRELETFFEGEGVAAVLSPGMPNVGPMDKGLVTVTGQGPLPLNSSPVLPRIVVAAEHYNRIARLLAKGDKPELLIESRNQLLDDDPLDYNVLAEIPGGDLADEVVMIGAHLDAQPSGTGATDNAAGSAVVMEAVRLLKAAEAQPRRTIRAALWGAEESGHL</sequence>
<keyword evidence="8" id="KW-0645">Protease</keyword>
<dbReference type="Pfam" id="PF04389">
    <property type="entry name" value="Peptidase_M28"/>
    <property type="match status" value="1"/>
</dbReference>
<keyword evidence="9" id="KW-0479">Metal-binding</keyword>
<keyword evidence="6" id="KW-0964">Secreted</keyword>
<name>A0A381W995_9ZZZZ</name>
<protein>
    <recommendedName>
        <fullName evidence="5">Carboxypeptidase Q</fullName>
    </recommendedName>
    <alternativeName>
        <fullName evidence="20">Plasma glutamate carboxypeptidase</fullName>
    </alternativeName>
</protein>
<evidence type="ECO:0000256" key="4">
    <source>
        <dbReference type="ARBA" id="ARBA00004613"/>
    </source>
</evidence>
<evidence type="ECO:0000256" key="15">
    <source>
        <dbReference type="ARBA" id="ARBA00023049"/>
    </source>
</evidence>
<evidence type="ECO:0000256" key="2">
    <source>
        <dbReference type="ARBA" id="ARBA00004371"/>
    </source>
</evidence>
<keyword evidence="18" id="KW-0458">Lysosome</keyword>
<dbReference type="PANTHER" id="PTHR12053">
    <property type="entry name" value="PROTEASE FAMILY M28 PLASMA GLUTAMATE CARBOXYPEPTIDASE-RELATED"/>
    <property type="match status" value="1"/>
</dbReference>
<dbReference type="GO" id="GO:0005794">
    <property type="term" value="C:Golgi apparatus"/>
    <property type="evidence" value="ECO:0007669"/>
    <property type="project" value="UniProtKB-SubCell"/>
</dbReference>
<evidence type="ECO:0000256" key="17">
    <source>
        <dbReference type="ARBA" id="ARBA00023180"/>
    </source>
</evidence>
<keyword evidence="13" id="KW-0862">Zinc</keyword>
<evidence type="ECO:0000256" key="11">
    <source>
        <dbReference type="ARBA" id="ARBA00022801"/>
    </source>
</evidence>
<organism evidence="23">
    <name type="scientific">marine metagenome</name>
    <dbReference type="NCBI Taxonomy" id="408172"/>
    <lineage>
        <taxon>unclassified sequences</taxon>
        <taxon>metagenomes</taxon>
        <taxon>ecological metagenomes</taxon>
    </lineage>
</organism>
<comment type="subunit">
    <text evidence="19">Homodimer. The monomeric form is inactive while the homodimer is active.</text>
</comment>
<dbReference type="GO" id="GO:0070573">
    <property type="term" value="F:metallodipeptidase activity"/>
    <property type="evidence" value="ECO:0007669"/>
    <property type="project" value="InterPro"/>
</dbReference>
<evidence type="ECO:0000256" key="12">
    <source>
        <dbReference type="ARBA" id="ARBA00022824"/>
    </source>
</evidence>
<evidence type="ECO:0000256" key="21">
    <source>
        <dbReference type="SAM" id="MobiDB-lite"/>
    </source>
</evidence>
<keyword evidence="17" id="KW-0325">Glycoprotein</keyword>
<evidence type="ECO:0000256" key="8">
    <source>
        <dbReference type="ARBA" id="ARBA00022670"/>
    </source>
</evidence>
<evidence type="ECO:0000256" key="3">
    <source>
        <dbReference type="ARBA" id="ARBA00004555"/>
    </source>
</evidence>
<feature type="region of interest" description="Disordered" evidence="21">
    <location>
        <begin position="176"/>
        <end position="201"/>
    </location>
</feature>
<feature type="domain" description="Peptidase M28" evidence="22">
    <location>
        <begin position="295"/>
        <end position="365"/>
    </location>
</feature>
<dbReference type="GO" id="GO:0004180">
    <property type="term" value="F:carboxypeptidase activity"/>
    <property type="evidence" value="ECO:0007669"/>
    <property type="project" value="UniProtKB-KW"/>
</dbReference>
<dbReference type="GO" id="GO:0006508">
    <property type="term" value="P:proteolysis"/>
    <property type="evidence" value="ECO:0007669"/>
    <property type="project" value="UniProtKB-KW"/>
</dbReference>
<evidence type="ECO:0000256" key="1">
    <source>
        <dbReference type="ARBA" id="ARBA00004240"/>
    </source>
</evidence>
<gene>
    <name evidence="23" type="ORF">METZ01_LOCUS101908</name>
</gene>
<keyword evidence="7" id="KW-0121">Carboxypeptidase</keyword>
<evidence type="ECO:0000256" key="10">
    <source>
        <dbReference type="ARBA" id="ARBA00022729"/>
    </source>
</evidence>
<keyword evidence="12" id="KW-0256">Endoplasmic reticulum</keyword>
<dbReference type="Gene3D" id="3.40.630.10">
    <property type="entry name" value="Zn peptidases"/>
    <property type="match status" value="1"/>
</dbReference>
<dbReference type="GO" id="GO:0005576">
    <property type="term" value="C:extracellular region"/>
    <property type="evidence" value="ECO:0007669"/>
    <property type="project" value="UniProtKB-SubCell"/>
</dbReference>
<dbReference type="EMBL" id="UINC01011081">
    <property type="protein sequence ID" value="SVA49054.1"/>
    <property type="molecule type" value="Genomic_DNA"/>
</dbReference>
<evidence type="ECO:0000313" key="23">
    <source>
        <dbReference type="EMBL" id="SVA49054.1"/>
    </source>
</evidence>
<dbReference type="GO" id="GO:0046872">
    <property type="term" value="F:metal ion binding"/>
    <property type="evidence" value="ECO:0007669"/>
    <property type="project" value="UniProtKB-KW"/>
</dbReference>
<comment type="subcellular location">
    <subcellularLocation>
        <location evidence="1">Endoplasmic reticulum</location>
    </subcellularLocation>
    <subcellularLocation>
        <location evidence="3">Golgi apparatus</location>
    </subcellularLocation>
    <subcellularLocation>
        <location evidence="2">Lysosome</location>
    </subcellularLocation>
    <subcellularLocation>
        <location evidence="4">Secreted</location>
    </subcellularLocation>
</comment>
<keyword evidence="11" id="KW-0378">Hydrolase</keyword>
<evidence type="ECO:0000256" key="16">
    <source>
        <dbReference type="ARBA" id="ARBA00023145"/>
    </source>
</evidence>
<keyword evidence="16" id="KW-0865">Zymogen</keyword>
<evidence type="ECO:0000256" key="7">
    <source>
        <dbReference type="ARBA" id="ARBA00022645"/>
    </source>
</evidence>
<feature type="non-terminal residue" evidence="23">
    <location>
        <position position="366"/>
    </location>
</feature>
<evidence type="ECO:0000256" key="5">
    <source>
        <dbReference type="ARBA" id="ARBA00014116"/>
    </source>
</evidence>
<reference evidence="23" key="1">
    <citation type="submission" date="2018-05" db="EMBL/GenBank/DDBJ databases">
        <authorList>
            <person name="Lanie J.A."/>
            <person name="Ng W.-L."/>
            <person name="Kazmierczak K.M."/>
            <person name="Andrzejewski T.M."/>
            <person name="Davidsen T.M."/>
            <person name="Wayne K.J."/>
            <person name="Tettelin H."/>
            <person name="Glass J.I."/>
            <person name="Rusch D."/>
            <person name="Podicherti R."/>
            <person name="Tsui H.-C.T."/>
            <person name="Winkler M.E."/>
        </authorList>
    </citation>
    <scope>NUCLEOTIDE SEQUENCE</scope>
</reference>
<keyword evidence="10" id="KW-0732">Signal</keyword>
<evidence type="ECO:0000256" key="9">
    <source>
        <dbReference type="ARBA" id="ARBA00022723"/>
    </source>
</evidence>
<keyword evidence="14" id="KW-0333">Golgi apparatus</keyword>
<keyword evidence="15" id="KW-0482">Metalloprotease</keyword>
<dbReference type="InterPro" id="IPR039866">
    <property type="entry name" value="CPQ"/>
</dbReference>
<dbReference type="AlphaFoldDB" id="A0A381W995"/>
<dbReference type="InterPro" id="IPR007484">
    <property type="entry name" value="Peptidase_M28"/>
</dbReference>
<evidence type="ECO:0000256" key="6">
    <source>
        <dbReference type="ARBA" id="ARBA00022525"/>
    </source>
</evidence>
<dbReference type="Gene3D" id="3.50.30.30">
    <property type="match status" value="1"/>
</dbReference>
<accession>A0A381W995</accession>
<evidence type="ECO:0000256" key="13">
    <source>
        <dbReference type="ARBA" id="ARBA00022833"/>
    </source>
</evidence>
<dbReference type="SUPFAM" id="SSF53187">
    <property type="entry name" value="Zn-dependent exopeptidases"/>
    <property type="match status" value="1"/>
</dbReference>
<evidence type="ECO:0000259" key="22">
    <source>
        <dbReference type="Pfam" id="PF04389"/>
    </source>
</evidence>
<evidence type="ECO:0000256" key="18">
    <source>
        <dbReference type="ARBA" id="ARBA00023228"/>
    </source>
</evidence>
<dbReference type="GO" id="GO:0005783">
    <property type="term" value="C:endoplasmic reticulum"/>
    <property type="evidence" value="ECO:0007669"/>
    <property type="project" value="UniProtKB-SubCell"/>
</dbReference>
<dbReference type="GO" id="GO:0005764">
    <property type="term" value="C:lysosome"/>
    <property type="evidence" value="ECO:0007669"/>
    <property type="project" value="UniProtKB-SubCell"/>
</dbReference>
<proteinExistence type="predicted"/>